<dbReference type="EMBL" id="JANIBJ010000025">
    <property type="protein sequence ID" value="MCQ8105155.1"/>
    <property type="molecule type" value="Genomic_DNA"/>
</dbReference>
<evidence type="ECO:0000313" key="2">
    <source>
        <dbReference type="Proteomes" id="UP001524499"/>
    </source>
</evidence>
<dbReference type="RefSeq" id="WP_256603056.1">
    <property type="nucleotide sequence ID" value="NZ_JANIBJ010000025.1"/>
</dbReference>
<proteinExistence type="predicted"/>
<gene>
    <name evidence="1" type="ORF">NP590_13650</name>
</gene>
<comment type="caution">
    <text evidence="1">The sequence shown here is derived from an EMBL/GenBank/DDBJ whole genome shotgun (WGS) entry which is preliminary data.</text>
</comment>
<reference evidence="1 2" key="1">
    <citation type="submission" date="2022-07" db="EMBL/GenBank/DDBJ databases">
        <title>Methylomonas rivi sp. nov., Methylomonas rosea sp. nov., Methylomonas aureus sp. nov. and Methylomonas subterranea sp. nov., four novel methanotrophs isolated from a freshwater creek and the deep terrestrial subsurface.</title>
        <authorList>
            <person name="Abin C."/>
            <person name="Sankaranarayanan K."/>
            <person name="Garner C."/>
            <person name="Sindelar R."/>
            <person name="Kotary K."/>
            <person name="Garner R."/>
            <person name="Barclay S."/>
            <person name="Lawson P."/>
            <person name="Krumholz L."/>
        </authorList>
    </citation>
    <scope>NUCLEOTIDE SEQUENCE [LARGE SCALE GENOMIC DNA]</scope>
    <source>
        <strain evidence="1 2">SURF-2</strain>
    </source>
</reference>
<sequence>MYKYENDSVLMCLAIESYFTSWVNYHFKIWNQYPEFKSEILYFTAVRKLAKDIVTGIDEISQNNNDFFSNLILSKIDLLDKIIETGVKDSENYNALLMEYEKDRALFKREIIRLKGEL</sequence>
<name>A0ABT1TI65_9GAMM</name>
<keyword evidence="2" id="KW-1185">Reference proteome</keyword>
<dbReference type="Proteomes" id="UP001524499">
    <property type="component" value="Unassembled WGS sequence"/>
</dbReference>
<protein>
    <submittedName>
        <fullName evidence="1">Uncharacterized protein</fullName>
    </submittedName>
</protein>
<organism evidence="1 2">
    <name type="scientific">Methylomonas subterranea</name>
    <dbReference type="NCBI Taxonomy" id="2952225"/>
    <lineage>
        <taxon>Bacteria</taxon>
        <taxon>Pseudomonadati</taxon>
        <taxon>Pseudomonadota</taxon>
        <taxon>Gammaproteobacteria</taxon>
        <taxon>Methylococcales</taxon>
        <taxon>Methylococcaceae</taxon>
        <taxon>Methylomonas</taxon>
    </lineage>
</organism>
<evidence type="ECO:0000313" key="1">
    <source>
        <dbReference type="EMBL" id="MCQ8105155.1"/>
    </source>
</evidence>
<accession>A0ABT1TI65</accession>